<gene>
    <name evidence="1" type="ORF">RPERSI_LOCUS36673</name>
</gene>
<protein>
    <submittedName>
        <fullName evidence="1">8296_t:CDS:1</fullName>
    </submittedName>
</protein>
<accession>A0ACA9SXI8</accession>
<evidence type="ECO:0000313" key="1">
    <source>
        <dbReference type="EMBL" id="CAG8851659.1"/>
    </source>
</evidence>
<keyword evidence="2" id="KW-1185">Reference proteome</keyword>
<dbReference type="Proteomes" id="UP000789920">
    <property type="component" value="Unassembled WGS sequence"/>
</dbReference>
<organism evidence="1 2">
    <name type="scientific">Racocetra persica</name>
    <dbReference type="NCBI Taxonomy" id="160502"/>
    <lineage>
        <taxon>Eukaryota</taxon>
        <taxon>Fungi</taxon>
        <taxon>Fungi incertae sedis</taxon>
        <taxon>Mucoromycota</taxon>
        <taxon>Glomeromycotina</taxon>
        <taxon>Glomeromycetes</taxon>
        <taxon>Diversisporales</taxon>
        <taxon>Gigasporaceae</taxon>
        <taxon>Racocetra</taxon>
    </lineage>
</organism>
<name>A0ACA9SXI8_9GLOM</name>
<feature type="non-terminal residue" evidence="1">
    <location>
        <position position="1"/>
    </location>
</feature>
<dbReference type="EMBL" id="CAJVQC010177420">
    <property type="protein sequence ID" value="CAG8851659.1"/>
    <property type="molecule type" value="Genomic_DNA"/>
</dbReference>
<feature type="non-terminal residue" evidence="1">
    <location>
        <position position="41"/>
    </location>
</feature>
<sequence length="41" mass="4781">EFNLIYQEFTDIDMLEAAVPKEENDNILEKNILPTTTILNQ</sequence>
<evidence type="ECO:0000313" key="2">
    <source>
        <dbReference type="Proteomes" id="UP000789920"/>
    </source>
</evidence>
<proteinExistence type="predicted"/>
<reference evidence="1" key="1">
    <citation type="submission" date="2021-06" db="EMBL/GenBank/DDBJ databases">
        <authorList>
            <person name="Kallberg Y."/>
            <person name="Tangrot J."/>
            <person name="Rosling A."/>
        </authorList>
    </citation>
    <scope>NUCLEOTIDE SEQUENCE</scope>
    <source>
        <strain evidence="1">MA461A</strain>
    </source>
</reference>
<comment type="caution">
    <text evidence="1">The sequence shown here is derived from an EMBL/GenBank/DDBJ whole genome shotgun (WGS) entry which is preliminary data.</text>
</comment>